<dbReference type="OrthoDB" id="5874885at2759"/>
<name>A0A2G5VJ83_9PELO</name>
<keyword evidence="1" id="KW-0812">Transmembrane</keyword>
<evidence type="ECO:0000313" key="3">
    <source>
        <dbReference type="Proteomes" id="UP000230233"/>
    </source>
</evidence>
<reference evidence="3" key="1">
    <citation type="submission" date="2017-10" db="EMBL/GenBank/DDBJ databases">
        <title>Rapid genome shrinkage in a self-fertile nematode reveals novel sperm competition proteins.</title>
        <authorList>
            <person name="Yin D."/>
            <person name="Schwarz E.M."/>
            <person name="Thomas C.G."/>
            <person name="Felde R.L."/>
            <person name="Korf I.F."/>
            <person name="Cutter A.D."/>
            <person name="Schartner C.M."/>
            <person name="Ralston E.J."/>
            <person name="Meyer B.J."/>
            <person name="Haag E.S."/>
        </authorList>
    </citation>
    <scope>NUCLEOTIDE SEQUENCE [LARGE SCALE GENOMIC DNA]</scope>
    <source>
        <strain evidence="3">JU1422</strain>
    </source>
</reference>
<proteinExistence type="predicted"/>
<keyword evidence="3" id="KW-1185">Reference proteome</keyword>
<dbReference type="AlphaFoldDB" id="A0A2G5VJ83"/>
<evidence type="ECO:0000256" key="1">
    <source>
        <dbReference type="SAM" id="Phobius"/>
    </source>
</evidence>
<accession>A0A2G5VJ83</accession>
<evidence type="ECO:0000313" key="2">
    <source>
        <dbReference type="EMBL" id="PIC51730.1"/>
    </source>
</evidence>
<keyword evidence="1" id="KW-0472">Membrane</keyword>
<gene>
    <name evidence="2" type="primary">Cnig_chr_I.g2125</name>
    <name evidence="2" type="ORF">B9Z55_002125</name>
</gene>
<dbReference type="Proteomes" id="UP000230233">
    <property type="component" value="Chromosome I"/>
</dbReference>
<keyword evidence="1" id="KW-1133">Transmembrane helix</keyword>
<sequence>MGAVAKHNCLQCLQTHRSNISTYVRGGPLQLRTDAGYASDSASGTNSIYKGSSWIFYRITILFVIPPLLHITMELATRYGFRPIQDLAMKMDNMSSIQIDGNKKKVIRIAKGDLQLKKKNHQDL</sequence>
<protein>
    <submittedName>
        <fullName evidence="2">Uncharacterized protein</fullName>
    </submittedName>
</protein>
<comment type="caution">
    <text evidence="2">The sequence shown here is derived from an EMBL/GenBank/DDBJ whole genome shotgun (WGS) entry which is preliminary data.</text>
</comment>
<feature type="transmembrane region" description="Helical" evidence="1">
    <location>
        <begin position="55"/>
        <end position="81"/>
    </location>
</feature>
<organism evidence="2 3">
    <name type="scientific">Caenorhabditis nigoni</name>
    <dbReference type="NCBI Taxonomy" id="1611254"/>
    <lineage>
        <taxon>Eukaryota</taxon>
        <taxon>Metazoa</taxon>
        <taxon>Ecdysozoa</taxon>
        <taxon>Nematoda</taxon>
        <taxon>Chromadorea</taxon>
        <taxon>Rhabditida</taxon>
        <taxon>Rhabditina</taxon>
        <taxon>Rhabditomorpha</taxon>
        <taxon>Rhabditoidea</taxon>
        <taxon>Rhabditidae</taxon>
        <taxon>Peloderinae</taxon>
        <taxon>Caenorhabditis</taxon>
    </lineage>
</organism>
<dbReference type="EMBL" id="PDUG01000001">
    <property type="protein sequence ID" value="PIC51730.1"/>
    <property type="molecule type" value="Genomic_DNA"/>
</dbReference>